<evidence type="ECO:0000256" key="3">
    <source>
        <dbReference type="ARBA" id="ARBA00022722"/>
    </source>
</evidence>
<sequence>MAKKPAQSDSKEQSISFENSLSELESIVTRLESGELPLEDALNEFERGVQLARQGQQKLQQAEQRVQILLNDHNDDAALTPFTPDAE</sequence>
<dbReference type="PANTHER" id="PTHR34137:SF1">
    <property type="entry name" value="EXODEOXYRIBONUCLEASE 7 SMALL SUBUNIT"/>
    <property type="match status" value="1"/>
</dbReference>
<dbReference type="FunFam" id="1.10.287.1040:FF:000001">
    <property type="entry name" value="Exodeoxyribonuclease 7 small subunit"/>
    <property type="match status" value="1"/>
</dbReference>
<dbReference type="Proteomes" id="UP000503464">
    <property type="component" value="Chromosome"/>
</dbReference>
<evidence type="ECO:0000313" key="7">
    <source>
        <dbReference type="EMBL" id="MBC3211714.1"/>
    </source>
</evidence>
<evidence type="ECO:0000256" key="1">
    <source>
        <dbReference type="ARBA" id="ARBA00009998"/>
    </source>
</evidence>
<reference evidence="10" key="1">
    <citation type="submission" date="2020-03" db="EMBL/GenBank/DDBJ databases">
        <title>Genome sequences of seven Enterobacteriaceae strains isolated from Canadian wastewater treatment facilities.</title>
        <authorList>
            <person name="Huang H."/>
            <person name="Chmara J.T."/>
            <person name="Duceppe M.-O."/>
        </authorList>
    </citation>
    <scope>NUCLEOTIDE SEQUENCE [LARGE SCALE GENOMIC DNA]</scope>
    <source>
        <strain evidence="10">Biosolid 3</strain>
    </source>
</reference>
<dbReference type="NCBIfam" id="TIGR01280">
    <property type="entry name" value="xseB"/>
    <property type="match status" value="1"/>
</dbReference>
<evidence type="ECO:0000256" key="6">
    <source>
        <dbReference type="HAMAP-Rule" id="MF_00337"/>
    </source>
</evidence>
<dbReference type="RefSeq" id="WP_021180184.1">
    <property type="nucleotide sequence ID" value="NZ_CAMISK010000004.1"/>
</dbReference>
<evidence type="ECO:0000256" key="2">
    <source>
        <dbReference type="ARBA" id="ARBA00022490"/>
    </source>
</evidence>
<protein>
    <recommendedName>
        <fullName evidence="6">Exodeoxyribonuclease 7 small subunit</fullName>
        <ecNumber evidence="6">3.1.11.6</ecNumber>
    </recommendedName>
    <alternativeName>
        <fullName evidence="6">Exodeoxyribonuclease VII small subunit</fullName>
        <shortName evidence="6">Exonuclease VII small subunit</shortName>
    </alternativeName>
</protein>
<dbReference type="HAMAP" id="MF_00337">
    <property type="entry name" value="Exonuc_7_S"/>
    <property type="match status" value="1"/>
</dbReference>
<evidence type="ECO:0000256" key="5">
    <source>
        <dbReference type="ARBA" id="ARBA00022839"/>
    </source>
</evidence>
<dbReference type="InterPro" id="IPR037004">
    <property type="entry name" value="Exonuc_VII_ssu_sf"/>
</dbReference>
<reference evidence="7" key="2">
    <citation type="submission" date="2020-08" db="EMBL/GenBank/DDBJ databases">
        <title>Food and environmental bacterial isolates.</title>
        <authorList>
            <person name="Richter L."/>
            <person name="Du Plessis E.M."/>
            <person name="Duvenage S."/>
            <person name="Allam M."/>
            <person name="Korsten L."/>
        </authorList>
    </citation>
    <scope>NUCLEOTIDE SEQUENCE</scope>
    <source>
        <strain evidence="7">UPMP2127</strain>
    </source>
</reference>
<evidence type="ECO:0000313" key="10">
    <source>
        <dbReference type="Proteomes" id="UP000503464"/>
    </source>
</evidence>
<dbReference type="GO" id="GO:0009318">
    <property type="term" value="C:exodeoxyribonuclease VII complex"/>
    <property type="evidence" value="ECO:0007669"/>
    <property type="project" value="UniProtKB-UniRule"/>
</dbReference>
<dbReference type="Proteomes" id="UP001235341">
    <property type="component" value="Chromosome"/>
</dbReference>
<dbReference type="SUPFAM" id="SSF116842">
    <property type="entry name" value="XseB-like"/>
    <property type="match status" value="1"/>
</dbReference>
<comment type="similarity">
    <text evidence="1 6">Belongs to the XseB family.</text>
</comment>
<accession>A0AAE7EJY7</accession>
<dbReference type="EMBL" id="CP054160">
    <property type="protein sequence ID" value="QKJ60253.1"/>
    <property type="molecule type" value="Genomic_DNA"/>
</dbReference>
<dbReference type="NCBIfam" id="NF002140">
    <property type="entry name" value="PRK00977.1-4"/>
    <property type="match status" value="1"/>
</dbReference>
<dbReference type="PANTHER" id="PTHR34137">
    <property type="entry name" value="EXODEOXYRIBONUCLEASE 7 SMALL SUBUNIT"/>
    <property type="match status" value="1"/>
</dbReference>
<dbReference type="EC" id="3.1.11.6" evidence="6"/>
<dbReference type="InterPro" id="IPR003761">
    <property type="entry name" value="Exonuc_VII_S"/>
</dbReference>
<dbReference type="NCBIfam" id="NF002137">
    <property type="entry name" value="PRK00977.1-1"/>
    <property type="match status" value="1"/>
</dbReference>
<dbReference type="Pfam" id="PF02609">
    <property type="entry name" value="Exonuc_VII_S"/>
    <property type="match status" value="1"/>
</dbReference>
<dbReference type="PIRSF" id="PIRSF006488">
    <property type="entry name" value="Exonuc_VII_S"/>
    <property type="match status" value="1"/>
</dbReference>
<keyword evidence="2 6" id="KW-0963">Cytoplasm</keyword>
<comment type="function">
    <text evidence="6">Bidirectionally degrades single-stranded DNA into large acid-insoluble oligonucleotides, which are then degraded further into small acid-soluble oligonucleotides.</text>
</comment>
<keyword evidence="5 6" id="KW-0269">Exonuclease</keyword>
<dbReference type="EMBL" id="JACNYO010000004">
    <property type="protein sequence ID" value="MBC3211714.1"/>
    <property type="molecule type" value="Genomic_DNA"/>
</dbReference>
<gene>
    <name evidence="6 8" type="primary">xseB</name>
    <name evidence="8" type="ORF">G9399_20530</name>
    <name evidence="7" type="ORF">H8J20_06155</name>
    <name evidence="9" type="ORF">RFB13_06165</name>
</gene>
<dbReference type="EMBL" id="CP133586">
    <property type="protein sequence ID" value="WMT15910.1"/>
    <property type="molecule type" value="Genomic_DNA"/>
</dbReference>
<dbReference type="GO" id="GO:0005829">
    <property type="term" value="C:cytosol"/>
    <property type="evidence" value="ECO:0007669"/>
    <property type="project" value="TreeGrafter"/>
</dbReference>
<dbReference type="Gene3D" id="1.10.287.1040">
    <property type="entry name" value="Exonuclease VII, small subunit"/>
    <property type="match status" value="1"/>
</dbReference>
<evidence type="ECO:0000256" key="4">
    <source>
        <dbReference type="ARBA" id="ARBA00022801"/>
    </source>
</evidence>
<evidence type="ECO:0000313" key="9">
    <source>
        <dbReference type="EMBL" id="WMT15910.1"/>
    </source>
</evidence>
<comment type="subcellular location">
    <subcellularLocation>
        <location evidence="6">Cytoplasm</location>
    </subcellularLocation>
</comment>
<dbReference type="GO" id="GO:0006308">
    <property type="term" value="P:DNA catabolic process"/>
    <property type="evidence" value="ECO:0007669"/>
    <property type="project" value="UniProtKB-UniRule"/>
</dbReference>
<name>A0AAE7EJY7_SERFO</name>
<reference evidence="8" key="3">
    <citation type="submission" date="2022-06" db="EMBL/GenBank/DDBJ databases">
        <title>Genome sequences of seven Enterobacteriaceae strains isolated from Canadian wastewater treatment facilities.</title>
        <authorList>
            <person name="Huang H."/>
            <person name="Chmara J.T."/>
            <person name="Duceppe M.-O."/>
        </authorList>
    </citation>
    <scope>NUCLEOTIDE SEQUENCE</scope>
    <source>
        <strain evidence="8">HH13</strain>
    </source>
</reference>
<dbReference type="GO" id="GO:0008855">
    <property type="term" value="F:exodeoxyribonuclease VII activity"/>
    <property type="evidence" value="ECO:0007669"/>
    <property type="project" value="UniProtKB-UniRule"/>
</dbReference>
<keyword evidence="11" id="KW-1185">Reference proteome</keyword>
<comment type="subunit">
    <text evidence="6">Heterooligomer composed of large and small subunits.</text>
</comment>
<reference evidence="9 11" key="4">
    <citation type="submission" date="2023-08" db="EMBL/GenBank/DDBJ databases">
        <title>Complete Genome and Methylome dissection of Serratia fonticola NEB369.</title>
        <authorList>
            <person name="Fomenkov A."/>
            <person name="Roberts R.D."/>
        </authorList>
    </citation>
    <scope>NUCLEOTIDE SEQUENCE [LARGE SCALE GENOMIC DNA]</scope>
    <source>
        <strain evidence="9 11">NEB369</strain>
    </source>
</reference>
<comment type="catalytic activity">
    <reaction evidence="6">
        <text>Exonucleolytic cleavage in either 5'- to 3'- or 3'- to 5'-direction to yield nucleoside 5'-phosphates.</text>
        <dbReference type="EC" id="3.1.11.6"/>
    </reaction>
</comment>
<dbReference type="AlphaFoldDB" id="A0AAE7EJY7"/>
<keyword evidence="3 6" id="KW-0540">Nuclease</keyword>
<evidence type="ECO:0000313" key="11">
    <source>
        <dbReference type="Proteomes" id="UP001235341"/>
    </source>
</evidence>
<dbReference type="Proteomes" id="UP000659084">
    <property type="component" value="Unassembled WGS sequence"/>
</dbReference>
<keyword evidence="4 6" id="KW-0378">Hydrolase</keyword>
<proteinExistence type="inferred from homology"/>
<evidence type="ECO:0000313" key="8">
    <source>
        <dbReference type="EMBL" id="QKJ60253.1"/>
    </source>
</evidence>
<organism evidence="8 10">
    <name type="scientific">Serratia fonticola</name>
    <dbReference type="NCBI Taxonomy" id="47917"/>
    <lineage>
        <taxon>Bacteria</taxon>
        <taxon>Pseudomonadati</taxon>
        <taxon>Pseudomonadota</taxon>
        <taxon>Gammaproteobacteria</taxon>
        <taxon>Enterobacterales</taxon>
        <taxon>Yersiniaceae</taxon>
        <taxon>Serratia</taxon>
    </lineage>
</organism>